<dbReference type="InterPro" id="IPR035451">
    <property type="entry name" value="Ada-like_dom_sf"/>
</dbReference>
<proteinExistence type="predicted"/>
<evidence type="ECO:0000259" key="4">
    <source>
        <dbReference type="PROSITE" id="PS50830"/>
    </source>
</evidence>
<dbReference type="AlphaFoldDB" id="A0A7C1ZDT8"/>
<dbReference type="Gene3D" id="3.40.10.10">
    <property type="entry name" value="DNA Methylphosphotriester Repair Domain"/>
    <property type="match status" value="1"/>
</dbReference>
<evidence type="ECO:0000256" key="2">
    <source>
        <dbReference type="ARBA" id="ARBA00022759"/>
    </source>
</evidence>
<dbReference type="PROSITE" id="PS01284">
    <property type="entry name" value="TNASE_2"/>
    <property type="match status" value="1"/>
</dbReference>
<dbReference type="Proteomes" id="UP000885738">
    <property type="component" value="Unassembled WGS sequence"/>
</dbReference>
<dbReference type="SMART" id="SM00318">
    <property type="entry name" value="SNc"/>
    <property type="match status" value="1"/>
</dbReference>
<dbReference type="SUPFAM" id="SSF57884">
    <property type="entry name" value="Ada DNA repair protein, N-terminal domain (N-Ada 10)"/>
    <property type="match status" value="1"/>
</dbReference>
<keyword evidence="3" id="KW-0378">Hydrolase</keyword>
<keyword evidence="1" id="KW-0540">Nuclease</keyword>
<dbReference type="InterPro" id="IPR035437">
    <property type="entry name" value="SNase_OB-fold_sf"/>
</dbReference>
<organism evidence="5">
    <name type="scientific">Desulfofervidus auxilii</name>
    <dbReference type="NCBI Taxonomy" id="1621989"/>
    <lineage>
        <taxon>Bacteria</taxon>
        <taxon>Pseudomonadati</taxon>
        <taxon>Thermodesulfobacteriota</taxon>
        <taxon>Candidatus Desulfofervidia</taxon>
        <taxon>Candidatus Desulfofervidales</taxon>
        <taxon>Candidatus Desulfofervidaceae</taxon>
        <taxon>Candidatus Desulfofervidus</taxon>
    </lineage>
</organism>
<dbReference type="Pfam" id="PF00565">
    <property type="entry name" value="SNase"/>
    <property type="match status" value="1"/>
</dbReference>
<dbReference type="GO" id="GO:0003676">
    <property type="term" value="F:nucleic acid binding"/>
    <property type="evidence" value="ECO:0007669"/>
    <property type="project" value="InterPro"/>
</dbReference>
<dbReference type="InterPro" id="IPR002071">
    <property type="entry name" value="Thermonucl_AS"/>
</dbReference>
<gene>
    <name evidence="5" type="ORF">ENI35_00075</name>
</gene>
<dbReference type="Gene3D" id="2.40.50.90">
    <property type="match status" value="1"/>
</dbReference>
<dbReference type="PANTHER" id="PTHR12302:SF3">
    <property type="entry name" value="SERINE_THREONINE-PROTEIN KINASE 31"/>
    <property type="match status" value="1"/>
</dbReference>
<accession>A0A7C1ZDT8</accession>
<sequence length="205" mass="24344">MLKHLRLAIFLVLILCFACDAQWHYVRWVTDGDSIVLDNGQRVRYLGINAPEIAHDQRPGEPFGEEALHYNIYLVKHKQVRIETDIEPYDRYGRLLGYVFLKDGTFINLEMVKAGYAHVLFLKPHLRYAKKLLAAQQEAMQAKKNIWQILLKESCDYYIGNRRSHKFHRPYCKYGKRISPAYRIIFNRKWDAFYQGYSPCRKCRP</sequence>
<keyword evidence="2" id="KW-0255">Endonuclease</keyword>
<dbReference type="GO" id="GO:0004519">
    <property type="term" value="F:endonuclease activity"/>
    <property type="evidence" value="ECO:0007669"/>
    <property type="project" value="UniProtKB-KW"/>
</dbReference>
<dbReference type="PROSITE" id="PS50830">
    <property type="entry name" value="TNASE_3"/>
    <property type="match status" value="1"/>
</dbReference>
<evidence type="ECO:0000256" key="3">
    <source>
        <dbReference type="ARBA" id="ARBA00022801"/>
    </source>
</evidence>
<dbReference type="InterPro" id="IPR016071">
    <property type="entry name" value="Staphylococal_nuclease_OB-fold"/>
</dbReference>
<dbReference type="SUPFAM" id="SSF50199">
    <property type="entry name" value="Staphylococcal nuclease"/>
    <property type="match status" value="1"/>
</dbReference>
<evidence type="ECO:0000313" key="5">
    <source>
        <dbReference type="EMBL" id="HEC67210.1"/>
    </source>
</evidence>
<dbReference type="GO" id="GO:0016787">
    <property type="term" value="F:hydrolase activity"/>
    <property type="evidence" value="ECO:0007669"/>
    <property type="project" value="UniProtKB-KW"/>
</dbReference>
<feature type="domain" description="TNase-like" evidence="4">
    <location>
        <begin position="26"/>
        <end position="149"/>
    </location>
</feature>
<comment type="caution">
    <text evidence="5">The sequence shown here is derived from an EMBL/GenBank/DDBJ whole genome shotgun (WGS) entry which is preliminary data.</text>
</comment>
<protein>
    <recommendedName>
        <fullName evidence="4">TNase-like domain-containing protein</fullName>
    </recommendedName>
</protein>
<evidence type="ECO:0000256" key="1">
    <source>
        <dbReference type="ARBA" id="ARBA00022722"/>
    </source>
</evidence>
<dbReference type="PANTHER" id="PTHR12302">
    <property type="entry name" value="EBNA2 BINDING PROTEIN P100"/>
    <property type="match status" value="1"/>
</dbReference>
<reference evidence="5" key="1">
    <citation type="journal article" date="2020" name="mSystems">
        <title>Genome- and Community-Level Interaction Insights into Carbon Utilization and Element Cycling Functions of Hydrothermarchaeota in Hydrothermal Sediment.</title>
        <authorList>
            <person name="Zhou Z."/>
            <person name="Liu Y."/>
            <person name="Xu W."/>
            <person name="Pan J."/>
            <person name="Luo Z.H."/>
            <person name="Li M."/>
        </authorList>
    </citation>
    <scope>NUCLEOTIDE SEQUENCE [LARGE SCALE GENOMIC DNA]</scope>
    <source>
        <strain evidence="5">HyVt-389</strain>
    </source>
</reference>
<name>A0A7C1ZDT8_DESA2</name>
<dbReference type="EMBL" id="DRIH01000003">
    <property type="protein sequence ID" value="HEC67210.1"/>
    <property type="molecule type" value="Genomic_DNA"/>
</dbReference>